<gene>
    <name evidence="2" type="ORF">PAM7066_01158</name>
</gene>
<proteinExistence type="predicted"/>
<keyword evidence="3" id="KW-1185">Reference proteome</keyword>
<reference evidence="2 3" key="1">
    <citation type="submission" date="2017-03" db="EMBL/GenBank/DDBJ databases">
        <authorList>
            <person name="Afonso C.L."/>
            <person name="Miller P.J."/>
            <person name="Scott M.A."/>
            <person name="Spackman E."/>
            <person name="Goraichik I."/>
            <person name="Dimitrov K.M."/>
            <person name="Suarez D.L."/>
            <person name="Swayne D.E."/>
        </authorList>
    </citation>
    <scope>NUCLEOTIDE SEQUENCE [LARGE SCALE GENOMIC DNA]</scope>
    <source>
        <strain evidence="2 3">CECT 7066</strain>
    </source>
</reference>
<accession>A0A1Y5RZY7</accession>
<keyword evidence="1" id="KW-0812">Transmembrane</keyword>
<dbReference type="STRING" id="315423.SAMN04488020_102122"/>
<dbReference type="EMBL" id="FWFV01000002">
    <property type="protein sequence ID" value="SLN28856.1"/>
    <property type="molecule type" value="Genomic_DNA"/>
</dbReference>
<dbReference type="RefSeq" id="WP_085853166.1">
    <property type="nucleotide sequence ID" value="NZ_FOPF01000002.1"/>
</dbReference>
<feature type="transmembrane region" description="Helical" evidence="1">
    <location>
        <begin position="32"/>
        <end position="52"/>
    </location>
</feature>
<protein>
    <recommendedName>
        <fullName evidence="4">Peptidase M23</fullName>
    </recommendedName>
</protein>
<dbReference type="Proteomes" id="UP000193870">
    <property type="component" value="Unassembled WGS sequence"/>
</dbReference>
<keyword evidence="1" id="KW-1133">Transmembrane helix</keyword>
<keyword evidence="1" id="KW-0472">Membrane</keyword>
<dbReference type="AlphaFoldDB" id="A0A1Y5RZY7"/>
<evidence type="ECO:0000313" key="2">
    <source>
        <dbReference type="EMBL" id="SLN28856.1"/>
    </source>
</evidence>
<evidence type="ECO:0000256" key="1">
    <source>
        <dbReference type="SAM" id="Phobius"/>
    </source>
</evidence>
<evidence type="ECO:0008006" key="4">
    <source>
        <dbReference type="Google" id="ProtNLM"/>
    </source>
</evidence>
<sequence length="60" mass="6291">MRALPVLMLFALPAAAHDGAHLHPHGSGSWLIVVLALGLVAAVGLAGGRILFRRSDRDPE</sequence>
<organism evidence="2 3">
    <name type="scientific">Palleronia marisminoris</name>
    <dbReference type="NCBI Taxonomy" id="315423"/>
    <lineage>
        <taxon>Bacteria</taxon>
        <taxon>Pseudomonadati</taxon>
        <taxon>Pseudomonadota</taxon>
        <taxon>Alphaproteobacteria</taxon>
        <taxon>Rhodobacterales</taxon>
        <taxon>Roseobacteraceae</taxon>
        <taxon>Palleronia</taxon>
    </lineage>
</organism>
<dbReference type="OrthoDB" id="7877374at2"/>
<evidence type="ECO:0000313" key="3">
    <source>
        <dbReference type="Proteomes" id="UP000193870"/>
    </source>
</evidence>
<name>A0A1Y5RZY7_9RHOB</name>